<dbReference type="HOGENOM" id="CLU_836925_0_0_1"/>
<dbReference type="EMBL" id="KN834828">
    <property type="protein sequence ID" value="KIK53508.1"/>
    <property type="molecule type" value="Genomic_DNA"/>
</dbReference>
<proteinExistence type="predicted"/>
<organism evidence="1 2">
    <name type="scientific">Collybiopsis luxurians FD-317 M1</name>
    <dbReference type="NCBI Taxonomy" id="944289"/>
    <lineage>
        <taxon>Eukaryota</taxon>
        <taxon>Fungi</taxon>
        <taxon>Dikarya</taxon>
        <taxon>Basidiomycota</taxon>
        <taxon>Agaricomycotina</taxon>
        <taxon>Agaricomycetes</taxon>
        <taxon>Agaricomycetidae</taxon>
        <taxon>Agaricales</taxon>
        <taxon>Marasmiineae</taxon>
        <taxon>Omphalotaceae</taxon>
        <taxon>Collybiopsis</taxon>
        <taxon>Collybiopsis luxurians</taxon>
    </lineage>
</organism>
<evidence type="ECO:0000313" key="2">
    <source>
        <dbReference type="Proteomes" id="UP000053593"/>
    </source>
</evidence>
<keyword evidence="2" id="KW-1185">Reference proteome</keyword>
<evidence type="ECO:0000313" key="1">
    <source>
        <dbReference type="EMBL" id="KIK53508.1"/>
    </source>
</evidence>
<dbReference type="Proteomes" id="UP000053593">
    <property type="component" value="Unassembled WGS sequence"/>
</dbReference>
<dbReference type="AlphaFoldDB" id="A0A0D0CF02"/>
<reference evidence="1 2" key="1">
    <citation type="submission" date="2014-04" db="EMBL/GenBank/DDBJ databases">
        <title>Evolutionary Origins and Diversification of the Mycorrhizal Mutualists.</title>
        <authorList>
            <consortium name="DOE Joint Genome Institute"/>
            <consortium name="Mycorrhizal Genomics Consortium"/>
            <person name="Kohler A."/>
            <person name="Kuo A."/>
            <person name="Nagy L.G."/>
            <person name="Floudas D."/>
            <person name="Copeland A."/>
            <person name="Barry K.W."/>
            <person name="Cichocki N."/>
            <person name="Veneault-Fourrey C."/>
            <person name="LaButti K."/>
            <person name="Lindquist E.A."/>
            <person name="Lipzen A."/>
            <person name="Lundell T."/>
            <person name="Morin E."/>
            <person name="Murat C."/>
            <person name="Riley R."/>
            <person name="Ohm R."/>
            <person name="Sun H."/>
            <person name="Tunlid A."/>
            <person name="Henrissat B."/>
            <person name="Grigoriev I.V."/>
            <person name="Hibbett D.S."/>
            <person name="Martin F."/>
        </authorList>
    </citation>
    <scope>NUCLEOTIDE SEQUENCE [LARGE SCALE GENOMIC DNA]</scope>
    <source>
        <strain evidence="1 2">FD-317 M1</strain>
    </source>
</reference>
<name>A0A0D0CF02_9AGAR</name>
<gene>
    <name evidence="1" type="ORF">GYMLUDRAFT_250323</name>
</gene>
<protein>
    <submittedName>
        <fullName evidence="1">Unplaced genomic scaffold GYMLUscaffold_80, whole genome shotgun sequence</fullName>
    </submittedName>
</protein>
<accession>A0A0D0CF02</accession>
<sequence>MVDYPLTLSKHHKESRMSTEATRVFRKVQEVQNGLLPDEAWLNGSNYTEEHAVQLKNAKLARVEWEETAQGYKCSQLQPIYGKHHSLQLPSKIDKHFLMPLEEEKPHQIHEDGVSYEFQPIKEMVDLHNPPEGWKVSTKDIRQTLQHAIDQLMTKSSLNNSNLLEAEKFWECFRRDQGYTVLVHIVYMNIMKEEPPISPQFGERGTQAMIPSAMEQHEIDEDIHLQGEVCPAFQGELVEYPSGPQDTEVSQGVGTLSAQIPYYGNSEYQAVANDVPNRNNAKEVSALWKHNLSYTTNMRPHNEQSNQTEPDLGRRIWLNQASFVPGGNTFHG</sequence>